<geneLocation type="plasmid" evidence="1">
    <name>pA681-IMP</name>
</geneLocation>
<reference evidence="1" key="1">
    <citation type="submission" date="2017-06" db="EMBL/GenBank/DDBJ databases">
        <title>Complete sequence of pA681-IMP from clinical Pseudomonas aeruginosa.</title>
        <authorList>
            <person name="Yuan M."/>
            <person name="Feng J.2nd."/>
            <person name="Zhan Z.3rd."/>
            <person name="Jiang X.4th."/>
            <person name="Zhang D.5th."/>
            <person name="Chen X.6th."/>
            <person name="Zhao X."/>
            <person name="Che J."/>
            <person name="Lu J."/>
            <person name="Xu J."/>
            <person name="Li J."/>
            <person name="Zhou D."/>
        </authorList>
    </citation>
    <scope>NUCLEOTIDE SEQUENCE</scope>
    <source>
        <plasmid evidence="1">pA681-IMP</plasmid>
    </source>
</reference>
<name>A0A2L1KGJ0_PSEAI</name>
<accession>A0A2L1KGJ0</accession>
<keyword evidence="1" id="KW-0614">Plasmid</keyword>
<proteinExistence type="predicted"/>
<dbReference type="EMBL" id="MF344570">
    <property type="protein sequence ID" value="AVE21454.1"/>
    <property type="molecule type" value="Genomic_DNA"/>
</dbReference>
<dbReference type="AlphaFoldDB" id="A0A2L1KGJ0"/>
<protein>
    <submittedName>
        <fullName evidence="1">Uncharacterized protein</fullName>
    </submittedName>
</protein>
<evidence type="ECO:0000313" key="1">
    <source>
        <dbReference type="EMBL" id="AVE21454.1"/>
    </source>
</evidence>
<sequence length="37" mass="4152">MSTLSKRFPYENSSFARIGKIERKLGPLSVVMVSPPQ</sequence>
<organism evidence="1">
    <name type="scientific">Pseudomonas aeruginosa</name>
    <dbReference type="NCBI Taxonomy" id="287"/>
    <lineage>
        <taxon>Bacteria</taxon>
        <taxon>Pseudomonadati</taxon>
        <taxon>Pseudomonadota</taxon>
        <taxon>Gammaproteobacteria</taxon>
        <taxon>Pseudomonadales</taxon>
        <taxon>Pseudomonadaceae</taxon>
        <taxon>Pseudomonas</taxon>
    </lineage>
</organism>